<dbReference type="RefSeq" id="WP_010925076.1">
    <property type="nucleotide sequence ID" value="NC_002771.1"/>
</dbReference>
<comment type="subcellular location">
    <subcellularLocation>
        <location evidence="1">Membrane</location>
        <topology evidence="1">Multi-pass membrane protein</topology>
    </subcellularLocation>
</comment>
<dbReference type="KEGG" id="mpu:MYPU_2720"/>
<dbReference type="eggNOG" id="COG0356">
    <property type="taxonomic scope" value="Bacteria"/>
</dbReference>
<dbReference type="InterPro" id="IPR035908">
    <property type="entry name" value="F0_ATP_A_sf"/>
</dbReference>
<keyword evidence="10" id="KW-0066">ATP synthesis</keyword>
<dbReference type="AlphaFoldDB" id="Q98QT9"/>
<accession>Q98QT9</accession>
<dbReference type="CDD" id="cd00310">
    <property type="entry name" value="ATP-synt_Fo_a_6"/>
    <property type="match status" value="1"/>
</dbReference>
<dbReference type="PRINTS" id="PR00123">
    <property type="entry name" value="ATPASEA"/>
</dbReference>
<evidence type="ECO:0000256" key="11">
    <source>
        <dbReference type="SAM" id="Phobius"/>
    </source>
</evidence>
<dbReference type="InterPro" id="IPR045082">
    <property type="entry name" value="ATP_syn_F0_a_bact/chloroplast"/>
</dbReference>
<evidence type="ECO:0000256" key="1">
    <source>
        <dbReference type="ARBA" id="ARBA00004141"/>
    </source>
</evidence>
<evidence type="ECO:0000256" key="7">
    <source>
        <dbReference type="ARBA" id="ARBA00022989"/>
    </source>
</evidence>
<evidence type="ECO:0000256" key="6">
    <source>
        <dbReference type="ARBA" id="ARBA00022781"/>
    </source>
</evidence>
<dbReference type="Proteomes" id="UP000000528">
    <property type="component" value="Chromosome"/>
</dbReference>
<dbReference type="BioCyc" id="MPUL272635:G1GT6-273-MONOMER"/>
<evidence type="ECO:0000256" key="9">
    <source>
        <dbReference type="ARBA" id="ARBA00023136"/>
    </source>
</evidence>
<dbReference type="PIR" id="H90545">
    <property type="entry name" value="H90545"/>
</dbReference>
<dbReference type="InterPro" id="IPR000568">
    <property type="entry name" value="ATP_synth_F0_asu"/>
</dbReference>
<keyword evidence="13" id="KW-1185">Reference proteome</keyword>
<keyword evidence="8" id="KW-0406">Ion transport</keyword>
<dbReference type="PANTHER" id="PTHR42823">
    <property type="entry name" value="ATP SYNTHASE SUBUNIT A, CHLOROPLASTIC"/>
    <property type="match status" value="1"/>
</dbReference>
<protein>
    <submittedName>
        <fullName evidence="12">ATP SYNTHASE A CHAIN</fullName>
        <ecNumber evidence="12">3.6.1.34</ecNumber>
    </submittedName>
</protein>
<evidence type="ECO:0000313" key="13">
    <source>
        <dbReference type="Proteomes" id="UP000000528"/>
    </source>
</evidence>
<evidence type="ECO:0000256" key="4">
    <source>
        <dbReference type="ARBA" id="ARBA00022547"/>
    </source>
</evidence>
<keyword evidence="5 11" id="KW-0812">Transmembrane</keyword>
<keyword evidence="9 11" id="KW-0472">Membrane</keyword>
<evidence type="ECO:0000256" key="10">
    <source>
        <dbReference type="ARBA" id="ARBA00023310"/>
    </source>
</evidence>
<dbReference type="HOGENOM" id="CLU_041018_3_0_14"/>
<dbReference type="GO" id="GO:0045259">
    <property type="term" value="C:proton-transporting ATP synthase complex"/>
    <property type="evidence" value="ECO:0007669"/>
    <property type="project" value="UniProtKB-KW"/>
</dbReference>
<evidence type="ECO:0000256" key="3">
    <source>
        <dbReference type="ARBA" id="ARBA00022448"/>
    </source>
</evidence>
<proteinExistence type="inferred from homology"/>
<evidence type="ECO:0000256" key="8">
    <source>
        <dbReference type="ARBA" id="ARBA00023065"/>
    </source>
</evidence>
<dbReference type="Gene3D" id="1.20.120.220">
    <property type="entry name" value="ATP synthase, F0 complex, subunit A"/>
    <property type="match status" value="1"/>
</dbReference>
<comment type="similarity">
    <text evidence="2">Belongs to the ATPase A chain family.</text>
</comment>
<feature type="transmembrane region" description="Helical" evidence="11">
    <location>
        <begin position="91"/>
        <end position="111"/>
    </location>
</feature>
<keyword evidence="6" id="KW-0375">Hydrogen ion transport</keyword>
<feature type="transmembrane region" description="Helical" evidence="11">
    <location>
        <begin position="30"/>
        <end position="51"/>
    </location>
</feature>
<dbReference type="NCBIfam" id="NF004487">
    <property type="entry name" value="PRK05815.3-5"/>
    <property type="match status" value="1"/>
</dbReference>
<gene>
    <name evidence="12" type="ordered locus">MYPU_2720</name>
</gene>
<organism evidence="13">
    <name type="scientific">Mycoplasmopsis pulmonis (strain UAB CTIP)</name>
    <name type="common">Mycoplasma pulmonis</name>
    <dbReference type="NCBI Taxonomy" id="272635"/>
    <lineage>
        <taxon>Bacteria</taxon>
        <taxon>Bacillati</taxon>
        <taxon>Mycoplasmatota</taxon>
        <taxon>Mycoplasmoidales</taxon>
        <taxon>Metamycoplasmataceae</taxon>
        <taxon>Mycoplasmopsis</taxon>
    </lineage>
</organism>
<dbReference type="PANTHER" id="PTHR42823:SF3">
    <property type="entry name" value="ATP SYNTHASE SUBUNIT A, CHLOROPLASTIC"/>
    <property type="match status" value="1"/>
</dbReference>
<keyword evidence="12" id="KW-0378">Hydrolase</keyword>
<dbReference type="GO" id="GO:0016787">
    <property type="term" value="F:hydrolase activity"/>
    <property type="evidence" value="ECO:0007669"/>
    <property type="project" value="UniProtKB-KW"/>
</dbReference>
<dbReference type="EC" id="3.6.1.34" evidence="12"/>
<dbReference type="GO" id="GO:0046933">
    <property type="term" value="F:proton-transporting ATP synthase activity, rotational mechanism"/>
    <property type="evidence" value="ECO:0007669"/>
    <property type="project" value="TreeGrafter"/>
</dbReference>
<dbReference type="STRING" id="272635.gene:17576862"/>
<keyword evidence="7 11" id="KW-1133">Transmembrane helix</keyword>
<feature type="transmembrane region" description="Helical" evidence="11">
    <location>
        <begin position="168"/>
        <end position="191"/>
    </location>
</feature>
<evidence type="ECO:0000313" key="12">
    <source>
        <dbReference type="EMBL" id="CAC13445.1"/>
    </source>
</evidence>
<dbReference type="SUPFAM" id="SSF81336">
    <property type="entry name" value="F1F0 ATP synthase subunit A"/>
    <property type="match status" value="1"/>
</dbReference>
<reference evidence="12 13" key="1">
    <citation type="journal article" date="2001" name="Nucleic Acids Res.">
        <title>The complete genome sequence of the murine respiratory pathogen Mycoplasma pulmonis.</title>
        <authorList>
            <person name="Chambaud I."/>
            <person name="Heilig R."/>
            <person name="Ferris S."/>
            <person name="Barbe V."/>
            <person name="Samson D."/>
            <person name="Galisson F."/>
            <person name="Moszer I."/>
            <person name="Dybvig K."/>
            <person name="Wroblewski H."/>
            <person name="Viari A."/>
            <person name="Rocha E.P.C."/>
            <person name="Blanchard A."/>
        </authorList>
    </citation>
    <scope>NUCLEOTIDE SEQUENCE [LARGE SCALE GENOMIC DNA]</scope>
    <source>
        <strain evidence="12 13">UAB CTIP</strain>
    </source>
</reference>
<evidence type="ECO:0000256" key="5">
    <source>
        <dbReference type="ARBA" id="ARBA00022692"/>
    </source>
</evidence>
<dbReference type="GO" id="GO:0005886">
    <property type="term" value="C:plasma membrane"/>
    <property type="evidence" value="ECO:0007669"/>
    <property type="project" value="TreeGrafter"/>
</dbReference>
<keyword evidence="4" id="KW-0138">CF(0)</keyword>
<feature type="transmembrane region" description="Helical" evidence="11">
    <location>
        <begin position="211"/>
        <end position="235"/>
    </location>
</feature>
<feature type="transmembrane region" description="Helical" evidence="11">
    <location>
        <begin position="117"/>
        <end position="138"/>
    </location>
</feature>
<evidence type="ECO:0000256" key="2">
    <source>
        <dbReference type="ARBA" id="ARBA00006810"/>
    </source>
</evidence>
<keyword evidence="3" id="KW-0813">Transport</keyword>
<dbReference type="Pfam" id="PF00119">
    <property type="entry name" value="ATP-synt_A"/>
    <property type="match status" value="1"/>
</dbReference>
<sequence>MKMFLSAQSEPKNKNPSFTTSLWSWEHPQLFSLFITTLIIIIISLVVYFKVRKQNYKEVPKGVVLIAEEYVGAFQSTFDDASENKLKRSGAYFFSLITFLLIGNLISLIGLEPIVTSYSVPLTLALISWIGITVFKFANRKVKIIFDIINPLDLIGHFIPLLSLSVRIFGNIIGGSTVVFLFYTFLGYLWGQISGSQNQLLVLAPFFTPLFHLYFDLFGAIIQAYVFTLLSIVYWSSEIDEKELRKKQSKFNFSKKIFSFSQLKRKQNKI</sequence>
<dbReference type="EMBL" id="AL445563">
    <property type="protein sequence ID" value="CAC13445.1"/>
    <property type="molecule type" value="Genomic_DNA"/>
</dbReference>
<dbReference type="GO" id="GO:0042777">
    <property type="term" value="P:proton motive force-driven plasma membrane ATP synthesis"/>
    <property type="evidence" value="ECO:0007669"/>
    <property type="project" value="TreeGrafter"/>
</dbReference>
<name>Q98QT9_MYCPU</name>